<dbReference type="AlphaFoldDB" id="A0AAJ1II43"/>
<evidence type="ECO:0000313" key="2">
    <source>
        <dbReference type="EMBL" id="MDC7227516.1"/>
    </source>
</evidence>
<comment type="caution">
    <text evidence="2">The sequence shown here is derived from an EMBL/GenBank/DDBJ whole genome shotgun (WGS) entry which is preliminary data.</text>
</comment>
<dbReference type="SUPFAM" id="SSF100950">
    <property type="entry name" value="NagB/RpiA/CoA transferase-like"/>
    <property type="match status" value="1"/>
</dbReference>
<dbReference type="PROSITE" id="PS51257">
    <property type="entry name" value="PROKAR_LIPOPROTEIN"/>
    <property type="match status" value="1"/>
</dbReference>
<evidence type="ECO:0000256" key="1">
    <source>
        <dbReference type="ARBA" id="ARBA00022679"/>
    </source>
</evidence>
<dbReference type="InterPro" id="IPR012792">
    <property type="entry name" value="3-oxoacid_CoA-transf_A"/>
</dbReference>
<dbReference type="InterPro" id="IPR037171">
    <property type="entry name" value="NagB/RpiA_transferase-like"/>
</dbReference>
<dbReference type="PANTHER" id="PTHR13707:SF60">
    <property type="entry name" value="ACETATE COA-TRANSFERASE SUBUNIT ALPHA"/>
    <property type="match status" value="1"/>
</dbReference>
<sequence length="229" mass="24548">MIEKEIITCEAAAELVKPGQVVMVGGFMGCGSPPELLASLKAAGTKDMTLVCNDCGWYIPAKDMINGVAINVEDKQFSKVITSHIGLNSEIQRQMLEGETEVQLVPQGTLAEQIRAAGCGLGGFLTPTGVGTEVEDGKQVIEYEGRKYLLEHPLKGDVALLHASVADKAGNLMYARSARNFGPLMAMACETVIVQADEIVEIGEMDPECVVTPSIFVNYLVKTENKEGK</sequence>
<dbReference type="InterPro" id="IPR004165">
    <property type="entry name" value="CoA_trans_fam_I"/>
</dbReference>
<dbReference type="Gene3D" id="3.40.1080.10">
    <property type="entry name" value="Glutaconate Coenzyme A-transferase"/>
    <property type="match status" value="1"/>
</dbReference>
<accession>A0AAJ1II43</accession>
<reference evidence="2 3" key="1">
    <citation type="submission" date="2022-12" db="EMBL/GenBank/DDBJ databases">
        <title>Metagenome assembled genome from gulf of manar.</title>
        <authorList>
            <person name="Kohli P."/>
            <person name="Pk S."/>
            <person name="Venkata Ramana C."/>
            <person name="Sasikala C."/>
        </authorList>
    </citation>
    <scope>NUCLEOTIDE SEQUENCE [LARGE SCALE GENOMIC DNA]</scope>
    <source>
        <strain evidence="2">JB008</strain>
    </source>
</reference>
<dbReference type="GO" id="GO:0008410">
    <property type="term" value="F:CoA-transferase activity"/>
    <property type="evidence" value="ECO:0007669"/>
    <property type="project" value="InterPro"/>
</dbReference>
<dbReference type="EMBL" id="JAQQAL010000026">
    <property type="protein sequence ID" value="MDC7227516.1"/>
    <property type="molecule type" value="Genomic_DNA"/>
</dbReference>
<dbReference type="SMART" id="SM00882">
    <property type="entry name" value="CoA_trans"/>
    <property type="match status" value="1"/>
</dbReference>
<gene>
    <name evidence="2" type="ORF">PQJ61_12195</name>
</gene>
<dbReference type="NCBIfam" id="TIGR02429">
    <property type="entry name" value="pcaI_scoA_fam"/>
    <property type="match status" value="1"/>
</dbReference>
<keyword evidence="1" id="KW-0808">Transferase</keyword>
<name>A0AAJ1II43_9SPIO</name>
<dbReference type="Pfam" id="PF01144">
    <property type="entry name" value="CoA_trans"/>
    <property type="match status" value="1"/>
</dbReference>
<proteinExistence type="predicted"/>
<evidence type="ECO:0000313" key="3">
    <source>
        <dbReference type="Proteomes" id="UP001221217"/>
    </source>
</evidence>
<dbReference type="Proteomes" id="UP001221217">
    <property type="component" value="Unassembled WGS sequence"/>
</dbReference>
<organism evidence="2 3">
    <name type="scientific">Candidatus Thalassospirochaeta sargassi</name>
    <dbReference type="NCBI Taxonomy" id="3119039"/>
    <lineage>
        <taxon>Bacteria</taxon>
        <taxon>Pseudomonadati</taxon>
        <taxon>Spirochaetota</taxon>
        <taxon>Spirochaetia</taxon>
        <taxon>Spirochaetales</taxon>
        <taxon>Spirochaetaceae</taxon>
        <taxon>Candidatus Thalassospirochaeta</taxon>
    </lineage>
</organism>
<protein>
    <submittedName>
        <fullName evidence="2">3-oxoacid CoA-transferase subunit A</fullName>
    </submittedName>
</protein>
<dbReference type="PANTHER" id="PTHR13707">
    <property type="entry name" value="KETOACID-COENZYME A TRANSFERASE"/>
    <property type="match status" value="1"/>
</dbReference>